<dbReference type="PANTHER" id="PTHR30158">
    <property type="entry name" value="ACRA/E-RELATED COMPONENT OF DRUG EFFLUX TRANSPORTER"/>
    <property type="match status" value="1"/>
</dbReference>
<feature type="domain" description="Multidrug resistance protein MdtA-like beta-barrel" evidence="6">
    <location>
        <begin position="211"/>
        <end position="300"/>
    </location>
</feature>
<dbReference type="Gene3D" id="2.40.50.100">
    <property type="match status" value="1"/>
</dbReference>
<evidence type="ECO:0000259" key="6">
    <source>
        <dbReference type="Pfam" id="PF25944"/>
    </source>
</evidence>
<dbReference type="Gene3D" id="2.40.420.20">
    <property type="match status" value="1"/>
</dbReference>
<evidence type="ECO:0000256" key="1">
    <source>
        <dbReference type="ARBA" id="ARBA00004196"/>
    </source>
</evidence>
<feature type="signal peptide" evidence="3">
    <location>
        <begin position="1"/>
        <end position="20"/>
    </location>
</feature>
<evidence type="ECO:0000259" key="7">
    <source>
        <dbReference type="Pfam" id="PF25967"/>
    </source>
</evidence>
<keyword evidence="9" id="KW-1185">Reference proteome</keyword>
<evidence type="ECO:0000256" key="2">
    <source>
        <dbReference type="ARBA" id="ARBA00009477"/>
    </source>
</evidence>
<dbReference type="InterPro" id="IPR058627">
    <property type="entry name" value="MdtA-like_C"/>
</dbReference>
<comment type="similarity">
    <text evidence="2">Belongs to the membrane fusion protein (MFP) (TC 8.A.1) family.</text>
</comment>
<dbReference type="NCBIfam" id="TIGR01730">
    <property type="entry name" value="RND_mfp"/>
    <property type="match status" value="1"/>
</dbReference>
<evidence type="ECO:0000313" key="9">
    <source>
        <dbReference type="Proteomes" id="UP001596060"/>
    </source>
</evidence>
<protein>
    <submittedName>
        <fullName evidence="8">Efflux RND transporter periplasmic adaptor subunit</fullName>
    </submittedName>
</protein>
<dbReference type="RefSeq" id="WP_066722312.1">
    <property type="nucleotide sequence ID" value="NZ_JBHSLU010000068.1"/>
</dbReference>
<reference evidence="9" key="1">
    <citation type="journal article" date="2019" name="Int. J. Syst. Evol. Microbiol.">
        <title>The Global Catalogue of Microorganisms (GCM) 10K type strain sequencing project: providing services to taxonomists for standard genome sequencing and annotation.</title>
        <authorList>
            <consortium name="The Broad Institute Genomics Platform"/>
            <consortium name="The Broad Institute Genome Sequencing Center for Infectious Disease"/>
            <person name="Wu L."/>
            <person name="Ma J."/>
        </authorList>
    </citation>
    <scope>NUCLEOTIDE SEQUENCE [LARGE SCALE GENOMIC DNA]</scope>
    <source>
        <strain evidence="9">CCUG 43117</strain>
    </source>
</reference>
<dbReference type="Pfam" id="PF25876">
    <property type="entry name" value="HH_MFP_RND"/>
    <property type="match status" value="1"/>
</dbReference>
<dbReference type="SUPFAM" id="SSF111369">
    <property type="entry name" value="HlyD-like secretion proteins"/>
    <property type="match status" value="1"/>
</dbReference>
<evidence type="ECO:0000259" key="4">
    <source>
        <dbReference type="Pfam" id="PF25876"/>
    </source>
</evidence>
<sequence length="385" mass="40343">MTVPSPIGPRLAMPALLSLAALLAGCNEKPAASAPPPAEVRVAAPVARPVTRYLELTGQTAAAKRVDLVARVSGTLSEIRYRDGASVKQGDVLFVIEPDNYRLSLQLAEAAEAQQKALLVQAEADLARQKQLALRQAASEAALDNAQSRRDSTAAAREQAAAQVAQAQLNLAYTEVKAPFDGTVSAHLVDQGALVGVGGPTLLASIVQSDPIKVRFSLDEQTVLRIREAMRQRGLTLAGLGSVPVEIGLDTDAGYPHAGQLDYVAPELDMGSGTLAVRASVPNPKGVLLPGLYVRVRLPLQKDVPSLLVPEAALGASQTGRYVLVVNGQERVEQRAVEIGEASEGGLRVIRSGLSAGDRVVVGLMQNAIPGSRVRPVTDVAKAAR</sequence>
<feature type="domain" description="Multidrug resistance protein MdtA-like C-terminal permuted SH3" evidence="7">
    <location>
        <begin position="307"/>
        <end position="365"/>
    </location>
</feature>
<keyword evidence="3" id="KW-0732">Signal</keyword>
<gene>
    <name evidence="8" type="ORF">ACFPN9_20700</name>
</gene>
<dbReference type="InterPro" id="IPR058625">
    <property type="entry name" value="MdtA-like_BSH"/>
</dbReference>
<dbReference type="Pfam" id="PF25944">
    <property type="entry name" value="Beta-barrel_RND"/>
    <property type="match status" value="1"/>
</dbReference>
<dbReference type="PANTHER" id="PTHR30158:SF24">
    <property type="entry name" value="HLYD FAMILY SECRETION PROTEIN"/>
    <property type="match status" value="1"/>
</dbReference>
<dbReference type="EMBL" id="JBHSLU010000068">
    <property type="protein sequence ID" value="MFC5507667.1"/>
    <property type="molecule type" value="Genomic_DNA"/>
</dbReference>
<dbReference type="Proteomes" id="UP001596060">
    <property type="component" value="Unassembled WGS sequence"/>
</dbReference>
<proteinExistence type="inferred from homology"/>
<evidence type="ECO:0000259" key="5">
    <source>
        <dbReference type="Pfam" id="PF25917"/>
    </source>
</evidence>
<feature type="chain" id="PRO_5046164055" evidence="3">
    <location>
        <begin position="21"/>
        <end position="385"/>
    </location>
</feature>
<feature type="domain" description="Multidrug resistance protein MdtA-like barrel-sandwich hybrid" evidence="5">
    <location>
        <begin position="65"/>
        <end position="203"/>
    </location>
</feature>
<dbReference type="InterPro" id="IPR006143">
    <property type="entry name" value="RND_pump_MFP"/>
</dbReference>
<dbReference type="Gene3D" id="1.10.287.470">
    <property type="entry name" value="Helix hairpin bin"/>
    <property type="match status" value="1"/>
</dbReference>
<evidence type="ECO:0000256" key="3">
    <source>
        <dbReference type="SAM" id="SignalP"/>
    </source>
</evidence>
<dbReference type="Pfam" id="PF25917">
    <property type="entry name" value="BSH_RND"/>
    <property type="match status" value="1"/>
</dbReference>
<dbReference type="InterPro" id="IPR058624">
    <property type="entry name" value="MdtA-like_HH"/>
</dbReference>
<comment type="subcellular location">
    <subcellularLocation>
        <location evidence="1">Cell envelope</location>
    </subcellularLocation>
</comment>
<comment type="caution">
    <text evidence="8">The sequence shown here is derived from an EMBL/GenBank/DDBJ whole genome shotgun (WGS) entry which is preliminary data.</text>
</comment>
<name>A0ABW0P894_9HYPH</name>
<feature type="domain" description="Multidrug resistance protein MdtA-like alpha-helical hairpin" evidence="4">
    <location>
        <begin position="106"/>
        <end position="174"/>
    </location>
</feature>
<evidence type="ECO:0000313" key="8">
    <source>
        <dbReference type="EMBL" id="MFC5507667.1"/>
    </source>
</evidence>
<accession>A0ABW0P894</accession>
<organism evidence="8 9">
    <name type="scientific">Bosea massiliensis</name>
    <dbReference type="NCBI Taxonomy" id="151419"/>
    <lineage>
        <taxon>Bacteria</taxon>
        <taxon>Pseudomonadati</taxon>
        <taxon>Pseudomonadota</taxon>
        <taxon>Alphaproteobacteria</taxon>
        <taxon>Hyphomicrobiales</taxon>
        <taxon>Boseaceae</taxon>
        <taxon>Bosea</taxon>
    </lineage>
</organism>
<dbReference type="Gene3D" id="2.40.30.170">
    <property type="match status" value="1"/>
</dbReference>
<dbReference type="Pfam" id="PF25967">
    <property type="entry name" value="RND-MFP_C"/>
    <property type="match status" value="1"/>
</dbReference>
<dbReference type="InterPro" id="IPR058626">
    <property type="entry name" value="MdtA-like_b-barrel"/>
</dbReference>